<evidence type="ECO:0000256" key="1">
    <source>
        <dbReference type="SAM" id="Coils"/>
    </source>
</evidence>
<feature type="coiled-coil region" evidence="1">
    <location>
        <begin position="180"/>
        <end position="251"/>
    </location>
</feature>
<dbReference type="RefSeq" id="WP_258434144.1">
    <property type="nucleotide sequence ID" value="NZ_JANSGW010000023.1"/>
</dbReference>
<accession>A0AAP3GBT4</accession>
<dbReference type="EMBL" id="JAPTNE010000023">
    <property type="protein sequence ID" value="MCZ0808637.1"/>
    <property type="molecule type" value="Genomic_DNA"/>
</dbReference>
<dbReference type="InterPro" id="IPR036086">
    <property type="entry name" value="ParB/Sulfiredoxin_sf"/>
</dbReference>
<dbReference type="Pfam" id="PF02195">
    <property type="entry name" value="ParB_N"/>
    <property type="match status" value="1"/>
</dbReference>
<dbReference type="InterPro" id="IPR003115">
    <property type="entry name" value="ParB_N"/>
</dbReference>
<dbReference type="PANTHER" id="PTHR33375:SF1">
    <property type="entry name" value="CHROMOSOME-PARTITIONING PROTEIN PARB-RELATED"/>
    <property type="match status" value="1"/>
</dbReference>
<dbReference type="InterPro" id="IPR050336">
    <property type="entry name" value="Chromosome_partition/occlusion"/>
</dbReference>
<sequence>MLLPIESIKVSDRIRKDFGNIEELAQDIADNGLINPPVTTPDNVLIAGERRLRACKHLGWQQIEVRVMTVRDYEHQLRMEISENENRKEFTFSERVDWARRLERVERVRAKERQSVLNGKSELTEKFPGATKGESRDIVAEQSGFGSGKQYEKAKYIADHADPEIIAQLDDAEISIHRAYTETKRKLAEKEAEVQRLTSELEGARTAVPPNETEKRLRDAEARIAEIERERDEMEASLVQSYDRIRQLERLERSVKHQQDSPLYDIFRSVTSASGYLKVFLENERFAGDVIMGAERQLVERLSVELKNIARLSEQMTVVIEGESRITVIDVTDNNKLIEVV</sequence>
<dbReference type="SUPFAM" id="SSF110849">
    <property type="entry name" value="ParB/Sulfiredoxin"/>
    <property type="match status" value="1"/>
</dbReference>
<dbReference type="GO" id="GO:0007059">
    <property type="term" value="P:chromosome segregation"/>
    <property type="evidence" value="ECO:0007669"/>
    <property type="project" value="TreeGrafter"/>
</dbReference>
<reference evidence="3" key="1">
    <citation type="submission" date="2022-09" db="EMBL/GenBank/DDBJ databases">
        <title>Genome analysis and characterization of larvicidal activity of Brevibacillus strains.</title>
        <authorList>
            <person name="Patrusheva E.V."/>
            <person name="Izotova A.O."/>
            <person name="Toshchakov S.V."/>
            <person name="Sineoky S.P."/>
        </authorList>
    </citation>
    <scope>NUCLEOTIDE SEQUENCE</scope>
    <source>
        <strain evidence="3">VKPM_B-13247</strain>
    </source>
</reference>
<dbReference type="Proteomes" id="UP001077662">
    <property type="component" value="Unassembled WGS sequence"/>
</dbReference>
<dbReference type="PANTHER" id="PTHR33375">
    <property type="entry name" value="CHROMOSOME-PARTITIONING PROTEIN PARB-RELATED"/>
    <property type="match status" value="1"/>
</dbReference>
<evidence type="ECO:0000313" key="3">
    <source>
        <dbReference type="EMBL" id="MCZ0808637.1"/>
    </source>
</evidence>
<evidence type="ECO:0000313" key="4">
    <source>
        <dbReference type="Proteomes" id="UP001077662"/>
    </source>
</evidence>
<name>A0AAP3GBT4_BRELA</name>
<proteinExistence type="predicted"/>
<comment type="caution">
    <text evidence="3">The sequence shown here is derived from an EMBL/GenBank/DDBJ whole genome shotgun (WGS) entry which is preliminary data.</text>
</comment>
<dbReference type="AlphaFoldDB" id="A0AAP3GBT4"/>
<dbReference type="GO" id="GO:0045881">
    <property type="term" value="P:positive regulation of sporulation resulting in formation of a cellular spore"/>
    <property type="evidence" value="ECO:0007669"/>
    <property type="project" value="TreeGrafter"/>
</dbReference>
<protein>
    <submittedName>
        <fullName evidence="3">ParB N-terminal domain-containing protein</fullName>
    </submittedName>
</protein>
<dbReference type="GO" id="GO:0005694">
    <property type="term" value="C:chromosome"/>
    <property type="evidence" value="ECO:0007669"/>
    <property type="project" value="TreeGrafter"/>
</dbReference>
<evidence type="ECO:0000259" key="2">
    <source>
        <dbReference type="SMART" id="SM00470"/>
    </source>
</evidence>
<keyword evidence="1" id="KW-0175">Coiled coil</keyword>
<feature type="domain" description="ParB-like N-terminal" evidence="2">
    <location>
        <begin position="1"/>
        <end position="85"/>
    </location>
</feature>
<gene>
    <name evidence="3" type="ORF">O0554_17265</name>
</gene>
<organism evidence="3 4">
    <name type="scientific">Brevibacillus laterosporus</name>
    <name type="common">Bacillus laterosporus</name>
    <dbReference type="NCBI Taxonomy" id="1465"/>
    <lineage>
        <taxon>Bacteria</taxon>
        <taxon>Bacillati</taxon>
        <taxon>Bacillota</taxon>
        <taxon>Bacilli</taxon>
        <taxon>Bacillales</taxon>
        <taxon>Paenibacillaceae</taxon>
        <taxon>Brevibacillus</taxon>
    </lineage>
</organism>
<dbReference type="SMART" id="SM00470">
    <property type="entry name" value="ParB"/>
    <property type="match status" value="1"/>
</dbReference>
<dbReference type="Gene3D" id="3.90.1530.10">
    <property type="entry name" value="Conserved hypothetical protein from pyrococcus furiosus pfu- 392566-001, ParB domain"/>
    <property type="match status" value="1"/>
</dbReference>
<dbReference type="CDD" id="cd16410">
    <property type="entry name" value="ParB_N_like"/>
    <property type="match status" value="1"/>
</dbReference>